<dbReference type="AlphaFoldDB" id="A0AA35QTA9"/>
<organism evidence="2 3">
    <name type="scientific">Geodia barretti</name>
    <name type="common">Barrett's horny sponge</name>
    <dbReference type="NCBI Taxonomy" id="519541"/>
    <lineage>
        <taxon>Eukaryota</taxon>
        <taxon>Metazoa</taxon>
        <taxon>Porifera</taxon>
        <taxon>Demospongiae</taxon>
        <taxon>Heteroscleromorpha</taxon>
        <taxon>Tetractinellida</taxon>
        <taxon>Astrophorina</taxon>
        <taxon>Geodiidae</taxon>
        <taxon>Geodia</taxon>
    </lineage>
</organism>
<dbReference type="EMBL" id="CASHTH010000087">
    <property type="protein sequence ID" value="CAI7990909.1"/>
    <property type="molecule type" value="Genomic_DNA"/>
</dbReference>
<sequence length="122" mass="14063">MECHYPVTAAVEEKLLLGTDIPELGKLMNQHPHSPMLWLLPDPELKPADRLRRRLGTSRKEQSQVQWRKPIRSPPWMLTCFRTLQFDGPSHVERNAKHDTATASSERRITPDTCGERPKESV</sequence>
<dbReference type="Proteomes" id="UP001174909">
    <property type="component" value="Unassembled WGS sequence"/>
</dbReference>
<proteinExistence type="predicted"/>
<evidence type="ECO:0000313" key="2">
    <source>
        <dbReference type="EMBL" id="CAI7990909.1"/>
    </source>
</evidence>
<feature type="region of interest" description="Disordered" evidence="1">
    <location>
        <begin position="92"/>
        <end position="122"/>
    </location>
</feature>
<evidence type="ECO:0000256" key="1">
    <source>
        <dbReference type="SAM" id="MobiDB-lite"/>
    </source>
</evidence>
<comment type="caution">
    <text evidence="2">The sequence shown here is derived from an EMBL/GenBank/DDBJ whole genome shotgun (WGS) entry which is preliminary data.</text>
</comment>
<keyword evidence="3" id="KW-1185">Reference proteome</keyword>
<accession>A0AA35QTA9</accession>
<name>A0AA35QTA9_GEOBA</name>
<evidence type="ECO:0000313" key="3">
    <source>
        <dbReference type="Proteomes" id="UP001174909"/>
    </source>
</evidence>
<reference evidence="2" key="1">
    <citation type="submission" date="2023-03" db="EMBL/GenBank/DDBJ databases">
        <authorList>
            <person name="Steffen K."/>
            <person name="Cardenas P."/>
        </authorList>
    </citation>
    <scope>NUCLEOTIDE SEQUENCE</scope>
</reference>
<gene>
    <name evidence="2" type="ORF">GBAR_LOCUS581</name>
</gene>
<protein>
    <submittedName>
        <fullName evidence="2">Uncharacterized protein</fullName>
    </submittedName>
</protein>